<organism evidence="1 2">
    <name type="scientific">candidate division WWE3 bacterium RIFCSPHIGHO2_01_FULL_43_9</name>
    <dbReference type="NCBI Taxonomy" id="1802618"/>
    <lineage>
        <taxon>Bacteria</taxon>
        <taxon>Katanobacteria</taxon>
    </lineage>
</organism>
<proteinExistence type="predicted"/>
<accession>A0A1F4V749</accession>
<dbReference type="AlphaFoldDB" id="A0A1F4V749"/>
<comment type="caution">
    <text evidence="1">The sequence shown here is derived from an EMBL/GenBank/DDBJ whole genome shotgun (WGS) entry which is preliminary data.</text>
</comment>
<evidence type="ECO:0000313" key="2">
    <source>
        <dbReference type="Proteomes" id="UP000176853"/>
    </source>
</evidence>
<protein>
    <recommendedName>
        <fullName evidence="3">Transcriptional regulator</fullName>
    </recommendedName>
</protein>
<name>A0A1F4V749_UNCKA</name>
<gene>
    <name evidence="1" type="ORF">A2709_02160</name>
</gene>
<dbReference type="EMBL" id="MEVB01000008">
    <property type="protein sequence ID" value="OGC52946.1"/>
    <property type="molecule type" value="Genomic_DNA"/>
</dbReference>
<dbReference type="Proteomes" id="UP000176853">
    <property type="component" value="Unassembled WGS sequence"/>
</dbReference>
<reference evidence="1 2" key="1">
    <citation type="journal article" date="2016" name="Nat. Commun.">
        <title>Thousands of microbial genomes shed light on interconnected biogeochemical processes in an aquifer system.</title>
        <authorList>
            <person name="Anantharaman K."/>
            <person name="Brown C.T."/>
            <person name="Hug L.A."/>
            <person name="Sharon I."/>
            <person name="Castelle C.J."/>
            <person name="Probst A.J."/>
            <person name="Thomas B.C."/>
            <person name="Singh A."/>
            <person name="Wilkins M.J."/>
            <person name="Karaoz U."/>
            <person name="Brodie E.L."/>
            <person name="Williams K.H."/>
            <person name="Hubbard S.S."/>
            <person name="Banfield J.F."/>
        </authorList>
    </citation>
    <scope>NUCLEOTIDE SEQUENCE [LARGE SCALE GENOMIC DNA]</scope>
</reference>
<sequence length="196" mass="22470">MTLKELQSNLKTPIFNLQEVAKLFPTESKNTINMQIKRMINRGDLERIRNGLYRLPNTRVDEYVLANLLYQPSYVSLETVLNNLGVIPDITMNVTSITTVTSKIISTTAGTFLYSKIAKDLYYGFDKIKDSGSSYYCDVACVEKALLDLIYVRRVRSLGEYRFDFSDVNAGKLNALAEKFPRWVKEVLNEQFKILV</sequence>
<evidence type="ECO:0000313" key="1">
    <source>
        <dbReference type="EMBL" id="OGC52946.1"/>
    </source>
</evidence>
<evidence type="ECO:0008006" key="3">
    <source>
        <dbReference type="Google" id="ProtNLM"/>
    </source>
</evidence>